<dbReference type="Gene3D" id="3.40.50.1700">
    <property type="entry name" value="Glycoside hydrolase family 3 C-terminal domain"/>
    <property type="match status" value="1"/>
</dbReference>
<dbReference type="EMBL" id="JBEYBR010000013">
    <property type="protein sequence ID" value="MEU2121624.1"/>
    <property type="molecule type" value="Genomic_DNA"/>
</dbReference>
<dbReference type="Gene3D" id="3.20.20.300">
    <property type="entry name" value="Glycoside hydrolase, family 3, N-terminal domain"/>
    <property type="match status" value="1"/>
</dbReference>
<evidence type="ECO:0000259" key="3">
    <source>
        <dbReference type="SMART" id="SM01217"/>
    </source>
</evidence>
<evidence type="ECO:0000313" key="4">
    <source>
        <dbReference type="EMBL" id="MEU2121624.1"/>
    </source>
</evidence>
<dbReference type="InterPro" id="IPR050288">
    <property type="entry name" value="Cellulose_deg_GH3"/>
</dbReference>
<dbReference type="InterPro" id="IPR001764">
    <property type="entry name" value="Glyco_hydro_3_N"/>
</dbReference>
<dbReference type="PANTHER" id="PTHR42715">
    <property type="entry name" value="BETA-GLUCOSIDASE"/>
    <property type="match status" value="1"/>
</dbReference>
<dbReference type="Pfam" id="PF14310">
    <property type="entry name" value="Fn3-like"/>
    <property type="match status" value="1"/>
</dbReference>
<dbReference type="GO" id="GO:0016787">
    <property type="term" value="F:hydrolase activity"/>
    <property type="evidence" value="ECO:0007669"/>
    <property type="project" value="UniProtKB-KW"/>
</dbReference>
<dbReference type="InterPro" id="IPR036962">
    <property type="entry name" value="Glyco_hydro_3_N_sf"/>
</dbReference>
<reference evidence="4 5" key="1">
    <citation type="submission" date="2024-06" db="EMBL/GenBank/DDBJ databases">
        <title>The Natural Products Discovery Center: Release of the First 8490 Sequenced Strains for Exploring Actinobacteria Biosynthetic Diversity.</title>
        <authorList>
            <person name="Kalkreuter E."/>
            <person name="Kautsar S.A."/>
            <person name="Yang D."/>
            <person name="Bader C.D."/>
            <person name="Teijaro C.N."/>
            <person name="Fluegel L."/>
            <person name="Davis C.M."/>
            <person name="Simpson J.R."/>
            <person name="Lauterbach L."/>
            <person name="Steele A.D."/>
            <person name="Gui C."/>
            <person name="Meng S."/>
            <person name="Li G."/>
            <person name="Viehrig K."/>
            <person name="Ye F."/>
            <person name="Su P."/>
            <person name="Kiefer A.F."/>
            <person name="Nichols A."/>
            <person name="Cepeda A.J."/>
            <person name="Yan W."/>
            <person name="Fan B."/>
            <person name="Jiang Y."/>
            <person name="Adhikari A."/>
            <person name="Zheng C.-J."/>
            <person name="Schuster L."/>
            <person name="Cowan T.M."/>
            <person name="Smanski M.J."/>
            <person name="Chevrette M.G."/>
            <person name="De Carvalho L.P.S."/>
            <person name="Shen B."/>
        </authorList>
    </citation>
    <scope>NUCLEOTIDE SEQUENCE [LARGE SCALE GENOMIC DNA]</scope>
    <source>
        <strain evidence="4 5">NPDC019434</strain>
    </source>
</reference>
<proteinExistence type="inferred from homology"/>
<accession>A0ABV2X705</accession>
<sequence>MTETPTREVPLSALTVEQKAGLLSGQDTWSTREIAEAGIRAVRLSDGPHGLRVQEEGGDNFGMHPSLPATCFPPAVALGSSWDPDLVATVGEALGLEAASAGVDILLGPGVNIKRSPLCGRNFEYFSEDPLLSGVLGAAYVNGLQSTGVGASVKHFAANNQEADRMRVSAEVDERTLREIYLAAFEHVVAEANPATVMCSYNRINGTYSSENRWLLTDVLRDEWGFRGAVVSDWGAVHNPPAAVKAGLDLEMPSTNGRSARQLTQAVASGELDESDLDRSVERVRALAAYGGTSGPADFGKHHRLARKAAAACVVLLKNDDALPLAKDTRVAVIGEFARAPRFQGGGSSNVRASEVVSFCDALAEYAGPGVGFAAGFRTDGEDQQALLNEAIAVARDCEIALVFAGLSESEESEGFDRTTLDLPVGQVELIRAVSRVAPKTVVVLSHGGVVSLEGWHDDVDAIVDGFLLGQAGGAAIADVLYGVVNPSGKLAETIPLRLEDTPAFGNFPGERGRVVYGERLLVGYRSFSTRKVAVRYPFGHGLSYTDFGIRDLTVTPIARDRVRVNLVVDNVGDRDGAHVVQVYVDAGSCGEVLRPARELRAFAKVNVVAGGSEAVELNLDRRAFAYWDTEISDWVVTPGEYRVIVGRDAVAVDAESVVELAGDEITRVLTLGSTVQEWFDHPIVGPVLLDTFQSDLLAAIAQPGTLRVMGTLPMQKVVNILGESLPAGAVDSLMAMTVGG</sequence>
<dbReference type="SUPFAM" id="SSF52279">
    <property type="entry name" value="Beta-D-glucan exohydrolase, C-terminal domain"/>
    <property type="match status" value="1"/>
</dbReference>
<protein>
    <submittedName>
        <fullName evidence="4">Glycoside hydrolase family 3 C-terminal domain-containing protein</fullName>
    </submittedName>
</protein>
<evidence type="ECO:0000256" key="2">
    <source>
        <dbReference type="ARBA" id="ARBA00022801"/>
    </source>
</evidence>
<keyword evidence="2 4" id="KW-0378">Hydrolase</keyword>
<gene>
    <name evidence="4" type="ORF">ABZ507_07270</name>
</gene>
<dbReference type="RefSeq" id="WP_357990443.1">
    <property type="nucleotide sequence ID" value="NZ_JBEYBR010000013.1"/>
</dbReference>
<name>A0ABV2X705_9NOCA</name>
<evidence type="ECO:0000313" key="5">
    <source>
        <dbReference type="Proteomes" id="UP001550535"/>
    </source>
</evidence>
<organism evidence="4 5">
    <name type="scientific">Nocardia niwae</name>
    <dbReference type="NCBI Taxonomy" id="626084"/>
    <lineage>
        <taxon>Bacteria</taxon>
        <taxon>Bacillati</taxon>
        <taxon>Actinomycetota</taxon>
        <taxon>Actinomycetes</taxon>
        <taxon>Mycobacteriales</taxon>
        <taxon>Nocardiaceae</taxon>
        <taxon>Nocardia</taxon>
    </lineage>
</organism>
<comment type="caution">
    <text evidence="4">The sequence shown here is derived from an EMBL/GenBank/DDBJ whole genome shotgun (WGS) entry which is preliminary data.</text>
</comment>
<evidence type="ECO:0000256" key="1">
    <source>
        <dbReference type="ARBA" id="ARBA00005336"/>
    </source>
</evidence>
<dbReference type="SMART" id="SM01217">
    <property type="entry name" value="Fn3_like"/>
    <property type="match status" value="1"/>
</dbReference>
<dbReference type="Pfam" id="PF01915">
    <property type="entry name" value="Glyco_hydro_3_C"/>
    <property type="match status" value="1"/>
</dbReference>
<dbReference type="PANTHER" id="PTHR42715:SF10">
    <property type="entry name" value="BETA-GLUCOSIDASE"/>
    <property type="match status" value="1"/>
</dbReference>
<dbReference type="InterPro" id="IPR026891">
    <property type="entry name" value="Fn3-like"/>
</dbReference>
<dbReference type="InterPro" id="IPR002772">
    <property type="entry name" value="Glyco_hydro_3_C"/>
</dbReference>
<dbReference type="Gene3D" id="2.60.40.10">
    <property type="entry name" value="Immunoglobulins"/>
    <property type="match status" value="1"/>
</dbReference>
<feature type="domain" description="Fibronectin type III-like" evidence="3">
    <location>
        <begin position="579"/>
        <end position="650"/>
    </location>
</feature>
<dbReference type="Pfam" id="PF00933">
    <property type="entry name" value="Glyco_hydro_3"/>
    <property type="match status" value="1"/>
</dbReference>
<comment type="similarity">
    <text evidence="1">Belongs to the glycosyl hydrolase 3 family.</text>
</comment>
<dbReference type="PRINTS" id="PR00133">
    <property type="entry name" value="GLHYDRLASE3"/>
</dbReference>
<dbReference type="InterPro" id="IPR013783">
    <property type="entry name" value="Ig-like_fold"/>
</dbReference>
<dbReference type="SUPFAM" id="SSF51445">
    <property type="entry name" value="(Trans)glycosidases"/>
    <property type="match status" value="1"/>
</dbReference>
<dbReference type="InterPro" id="IPR017853">
    <property type="entry name" value="GH"/>
</dbReference>
<keyword evidence="5" id="KW-1185">Reference proteome</keyword>
<dbReference type="InterPro" id="IPR036881">
    <property type="entry name" value="Glyco_hydro_3_C_sf"/>
</dbReference>
<dbReference type="Proteomes" id="UP001550535">
    <property type="component" value="Unassembled WGS sequence"/>
</dbReference>